<accession>A0A1F7GR68</accession>
<dbReference type="InterPro" id="IPR011051">
    <property type="entry name" value="RmlC_Cupin_sf"/>
</dbReference>
<evidence type="ECO:0008006" key="5">
    <source>
        <dbReference type="Google" id="ProtNLM"/>
    </source>
</evidence>
<name>A0A1F7GR68_9BACT</name>
<comment type="caution">
    <text evidence="3">The sequence shown here is derived from an EMBL/GenBank/DDBJ whole genome shotgun (WGS) entry which is preliminary data.</text>
</comment>
<dbReference type="GO" id="GO:0008830">
    <property type="term" value="F:dTDP-4-dehydrorhamnose 3,5-epimerase activity"/>
    <property type="evidence" value="ECO:0007669"/>
    <property type="project" value="InterPro"/>
</dbReference>
<protein>
    <recommendedName>
        <fullName evidence="5">dTDP-4-dehydrorhamnose 3,5-epimerase</fullName>
    </recommendedName>
</protein>
<feature type="site" description="Participates in a stacking interaction with the thymidine ring of dTDP-4-oxo-6-deoxyglucose" evidence="2">
    <location>
        <position position="147"/>
    </location>
</feature>
<sequence>MKIAQIKSLDFPEVKVVTAEKFSDGRGYFTETYNKAEFAENINLGSLSTATFIQNNESYSKKNVIRGLHFQWNPYIAKLVRSIEGHMLDLILDIRKNSPTFGKIIAYDMPASAKSNFLEWIWIPVGFAHGNCFLETTRIEYLCTGKWNPKTEAGINPLSPDIDWSLCDKNLRKRFVEISRAQPILSDKDLKGHSVTDWNNNPDSNNFTYSK</sequence>
<dbReference type="GO" id="GO:0000271">
    <property type="term" value="P:polysaccharide biosynthetic process"/>
    <property type="evidence" value="ECO:0007669"/>
    <property type="project" value="TreeGrafter"/>
</dbReference>
<dbReference type="InterPro" id="IPR014710">
    <property type="entry name" value="RmlC-like_jellyroll"/>
</dbReference>
<dbReference type="Gene3D" id="2.60.120.10">
    <property type="entry name" value="Jelly Rolls"/>
    <property type="match status" value="1"/>
</dbReference>
<dbReference type="AlphaFoldDB" id="A0A1F7GR68"/>
<dbReference type="SUPFAM" id="SSF51182">
    <property type="entry name" value="RmlC-like cupins"/>
    <property type="match status" value="1"/>
</dbReference>
<dbReference type="PANTHER" id="PTHR21047:SF2">
    <property type="entry name" value="THYMIDINE DIPHOSPHO-4-KETO-RHAMNOSE 3,5-EPIMERASE"/>
    <property type="match status" value="1"/>
</dbReference>
<dbReference type="Proteomes" id="UP000177026">
    <property type="component" value="Unassembled WGS sequence"/>
</dbReference>
<feature type="active site" description="Proton acceptor" evidence="1">
    <location>
        <position position="69"/>
    </location>
</feature>
<organism evidence="3 4">
    <name type="scientific">Candidatus Roizmanbacteria bacterium RIFCSPHIGHO2_01_FULL_39_8</name>
    <dbReference type="NCBI Taxonomy" id="1802033"/>
    <lineage>
        <taxon>Bacteria</taxon>
        <taxon>Candidatus Roizmaniibacteriota</taxon>
    </lineage>
</organism>
<evidence type="ECO:0000313" key="4">
    <source>
        <dbReference type="Proteomes" id="UP000177026"/>
    </source>
</evidence>
<proteinExistence type="predicted"/>
<evidence type="ECO:0000313" key="3">
    <source>
        <dbReference type="EMBL" id="OGK21518.1"/>
    </source>
</evidence>
<dbReference type="Pfam" id="PF00908">
    <property type="entry name" value="dTDP_sugar_isom"/>
    <property type="match status" value="1"/>
</dbReference>
<dbReference type="PANTHER" id="PTHR21047">
    <property type="entry name" value="DTDP-6-DEOXY-D-GLUCOSE-3,5 EPIMERASE"/>
    <property type="match status" value="1"/>
</dbReference>
<dbReference type="EMBL" id="MFZI01000016">
    <property type="protein sequence ID" value="OGK21518.1"/>
    <property type="molecule type" value="Genomic_DNA"/>
</dbReference>
<evidence type="ECO:0000256" key="2">
    <source>
        <dbReference type="PIRSR" id="PIRSR600888-3"/>
    </source>
</evidence>
<dbReference type="GO" id="GO:0005829">
    <property type="term" value="C:cytosol"/>
    <property type="evidence" value="ECO:0007669"/>
    <property type="project" value="TreeGrafter"/>
</dbReference>
<gene>
    <name evidence="3" type="ORF">A2866_06505</name>
</gene>
<feature type="active site" description="Proton donor" evidence="1">
    <location>
        <position position="141"/>
    </location>
</feature>
<evidence type="ECO:0000256" key="1">
    <source>
        <dbReference type="PIRSR" id="PIRSR600888-1"/>
    </source>
</evidence>
<dbReference type="InterPro" id="IPR000888">
    <property type="entry name" value="RmlC-like"/>
</dbReference>
<dbReference type="CDD" id="cd00438">
    <property type="entry name" value="cupin_RmlC"/>
    <property type="match status" value="1"/>
</dbReference>
<reference evidence="3 4" key="1">
    <citation type="journal article" date="2016" name="Nat. Commun.">
        <title>Thousands of microbial genomes shed light on interconnected biogeochemical processes in an aquifer system.</title>
        <authorList>
            <person name="Anantharaman K."/>
            <person name="Brown C.T."/>
            <person name="Hug L.A."/>
            <person name="Sharon I."/>
            <person name="Castelle C.J."/>
            <person name="Probst A.J."/>
            <person name="Thomas B.C."/>
            <person name="Singh A."/>
            <person name="Wilkins M.J."/>
            <person name="Karaoz U."/>
            <person name="Brodie E.L."/>
            <person name="Williams K.H."/>
            <person name="Hubbard S.S."/>
            <person name="Banfield J.F."/>
        </authorList>
    </citation>
    <scope>NUCLEOTIDE SEQUENCE [LARGE SCALE GENOMIC DNA]</scope>
</reference>